<evidence type="ECO:0000313" key="3">
    <source>
        <dbReference type="Proteomes" id="UP001346869"/>
    </source>
</evidence>
<gene>
    <name evidence="2" type="ORF">PBY51_002439</name>
</gene>
<dbReference type="EMBL" id="JAUZQC010000015">
    <property type="protein sequence ID" value="KAK5858286.1"/>
    <property type="molecule type" value="Genomic_DNA"/>
</dbReference>
<reference evidence="2 3" key="2">
    <citation type="journal article" date="2023" name="Mol. Biol. Evol.">
        <title>Genomics of Secondarily Temperate Adaptation in the Only Non-Antarctic Icefish.</title>
        <authorList>
            <person name="Rivera-Colon A.G."/>
            <person name="Rayamajhi N."/>
            <person name="Minhas B.F."/>
            <person name="Madrigal G."/>
            <person name="Bilyk K.T."/>
            <person name="Yoon V."/>
            <person name="Hune M."/>
            <person name="Gregory S."/>
            <person name="Cheng C.H.C."/>
            <person name="Catchen J.M."/>
        </authorList>
    </citation>
    <scope>NUCLEOTIDE SEQUENCE [LARGE SCALE GENOMIC DNA]</scope>
    <source>
        <strain evidence="2">JMC-PN-2008</strain>
    </source>
</reference>
<organism evidence="2 3">
    <name type="scientific">Eleginops maclovinus</name>
    <name type="common">Patagonian blennie</name>
    <name type="synonym">Eleginus maclovinus</name>
    <dbReference type="NCBI Taxonomy" id="56733"/>
    <lineage>
        <taxon>Eukaryota</taxon>
        <taxon>Metazoa</taxon>
        <taxon>Chordata</taxon>
        <taxon>Craniata</taxon>
        <taxon>Vertebrata</taxon>
        <taxon>Euteleostomi</taxon>
        <taxon>Actinopterygii</taxon>
        <taxon>Neopterygii</taxon>
        <taxon>Teleostei</taxon>
        <taxon>Neoteleostei</taxon>
        <taxon>Acanthomorphata</taxon>
        <taxon>Eupercaria</taxon>
        <taxon>Perciformes</taxon>
        <taxon>Notothenioidei</taxon>
        <taxon>Eleginopidae</taxon>
        <taxon>Eleginops</taxon>
    </lineage>
</organism>
<keyword evidence="3" id="KW-1185">Reference proteome</keyword>
<dbReference type="AlphaFoldDB" id="A0AAN7X603"/>
<name>A0AAN7X603_ELEMC</name>
<dbReference type="Proteomes" id="UP001346869">
    <property type="component" value="Unassembled WGS sequence"/>
</dbReference>
<evidence type="ECO:0000256" key="1">
    <source>
        <dbReference type="SAM" id="MobiDB-lite"/>
    </source>
</evidence>
<protein>
    <submittedName>
        <fullName evidence="2">Uncharacterized protein</fullName>
    </submittedName>
</protein>
<evidence type="ECO:0000313" key="2">
    <source>
        <dbReference type="EMBL" id="KAK5858286.1"/>
    </source>
</evidence>
<comment type="caution">
    <text evidence="2">The sequence shown here is derived from an EMBL/GenBank/DDBJ whole genome shotgun (WGS) entry which is preliminary data.</text>
</comment>
<reference evidence="2 3" key="1">
    <citation type="journal article" date="2023" name="Genes (Basel)">
        <title>Chromosome-Level Genome Assembly and Circadian Gene Repertoire of the Patagonia Blennie Eleginops maclovinus-The Closest Ancestral Proxy of Antarctic Cryonotothenioids.</title>
        <authorList>
            <person name="Cheng C.C."/>
            <person name="Rivera-Colon A.G."/>
            <person name="Minhas B.F."/>
            <person name="Wilson L."/>
            <person name="Rayamajhi N."/>
            <person name="Vargas-Chacoff L."/>
            <person name="Catchen J.M."/>
        </authorList>
    </citation>
    <scope>NUCLEOTIDE SEQUENCE [LARGE SCALE GENOMIC DNA]</scope>
    <source>
        <strain evidence="2">JMC-PN-2008</strain>
    </source>
</reference>
<accession>A0AAN7X603</accession>
<sequence length="99" mass="10622">MREEEEEVVQRETPLIFLAHPQKQEVVAGSPGEPGGARSVSSGEPGVGFAVDPPPESPEAERVGLQISLMKPPAPSLQAGEGRLQKMSGYGREIWIRCS</sequence>
<feature type="region of interest" description="Disordered" evidence="1">
    <location>
        <begin position="24"/>
        <end position="59"/>
    </location>
</feature>
<proteinExistence type="predicted"/>